<dbReference type="CDD" id="cd09620">
    <property type="entry name" value="CBM9_like_3"/>
    <property type="match status" value="1"/>
</dbReference>
<name>A0ABW0HRZ0_9BACL</name>
<organism evidence="2 3">
    <name type="scientific">Cohnella soli</name>
    <dbReference type="NCBI Taxonomy" id="425005"/>
    <lineage>
        <taxon>Bacteria</taxon>
        <taxon>Bacillati</taxon>
        <taxon>Bacillota</taxon>
        <taxon>Bacilli</taxon>
        <taxon>Bacillales</taxon>
        <taxon>Paenibacillaceae</taxon>
        <taxon>Cohnella</taxon>
    </lineage>
</organism>
<dbReference type="EMBL" id="JBHSMI010000019">
    <property type="protein sequence ID" value="MFC5403010.1"/>
    <property type="molecule type" value="Genomic_DNA"/>
</dbReference>
<comment type="caution">
    <text evidence="2">The sequence shown here is derived from an EMBL/GenBank/DDBJ whole genome shotgun (WGS) entry which is preliminary data.</text>
</comment>
<dbReference type="Gene3D" id="2.60.40.1190">
    <property type="match status" value="1"/>
</dbReference>
<keyword evidence="3" id="KW-1185">Reference proteome</keyword>
<sequence length="204" mass="23891">MSINVKEYQCLHVQYHTEMWREIESVSLVEVVTGAEVKEPTTVRACWDDKALYVRFECKDTYWISNYTNRKDPLYEQDVVEMFIDAVGDCKKYIELVVSPSGVLCDLMIDHEDEMDPLSFTVDSDWEVEGFSQEIVTEGDKRIYTFKIPFSNFPQAAKEGTEWRINFFRIDEDRDGVREYQAWSPTGAVNYHIADRFGKLSFVK</sequence>
<evidence type="ECO:0000313" key="3">
    <source>
        <dbReference type="Proteomes" id="UP001596113"/>
    </source>
</evidence>
<dbReference type="InterPro" id="IPR010502">
    <property type="entry name" value="Carb-bd_dom_fam9"/>
</dbReference>
<dbReference type="Pfam" id="PF06452">
    <property type="entry name" value="CBM9_1"/>
    <property type="match status" value="1"/>
</dbReference>
<dbReference type="SUPFAM" id="SSF49344">
    <property type="entry name" value="CBD9-like"/>
    <property type="match status" value="1"/>
</dbReference>
<dbReference type="RefSeq" id="WP_378131978.1">
    <property type="nucleotide sequence ID" value="NZ_JBHSMI010000019.1"/>
</dbReference>
<dbReference type="Proteomes" id="UP001596113">
    <property type="component" value="Unassembled WGS sequence"/>
</dbReference>
<protein>
    <submittedName>
        <fullName evidence="2">Carbohydrate-binding family 9-like protein</fullName>
    </submittedName>
</protein>
<feature type="domain" description="Carbohydrate-binding" evidence="1">
    <location>
        <begin position="18"/>
        <end position="202"/>
    </location>
</feature>
<accession>A0ABW0HRZ0</accession>
<reference evidence="3" key="1">
    <citation type="journal article" date="2019" name="Int. J. Syst. Evol. Microbiol.">
        <title>The Global Catalogue of Microorganisms (GCM) 10K type strain sequencing project: providing services to taxonomists for standard genome sequencing and annotation.</title>
        <authorList>
            <consortium name="The Broad Institute Genomics Platform"/>
            <consortium name="The Broad Institute Genome Sequencing Center for Infectious Disease"/>
            <person name="Wu L."/>
            <person name="Ma J."/>
        </authorList>
    </citation>
    <scope>NUCLEOTIDE SEQUENCE [LARGE SCALE GENOMIC DNA]</scope>
    <source>
        <strain evidence="3">CGMCC 1.18575</strain>
    </source>
</reference>
<gene>
    <name evidence="2" type="ORF">ACFPOF_09660</name>
</gene>
<evidence type="ECO:0000259" key="1">
    <source>
        <dbReference type="Pfam" id="PF06452"/>
    </source>
</evidence>
<proteinExistence type="predicted"/>
<evidence type="ECO:0000313" key="2">
    <source>
        <dbReference type="EMBL" id="MFC5403010.1"/>
    </source>
</evidence>